<protein>
    <recommendedName>
        <fullName evidence="4">Succinate dehydrogenase assembly factor 2, mitochondrial</fullName>
        <shortName evidence="4">SDH assembly factor 2</shortName>
        <shortName evidence="4">SDHAF2</shortName>
    </recommendedName>
</protein>
<dbReference type="Proteomes" id="UP000033140">
    <property type="component" value="Unassembled WGS sequence"/>
</dbReference>
<dbReference type="EMBL" id="BACD03000026">
    <property type="protein sequence ID" value="GAO49849.1"/>
    <property type="molecule type" value="Genomic_DNA"/>
</dbReference>
<dbReference type="GO" id="GO:0034553">
    <property type="term" value="P:mitochondrial respiratory chain complex II assembly"/>
    <property type="evidence" value="ECO:0007669"/>
    <property type="project" value="TreeGrafter"/>
</dbReference>
<reference evidence="6 7" key="2">
    <citation type="journal article" date="2014" name="J. Gen. Appl. Microbiol.">
        <title>The early diverging ascomycetous budding yeast Saitoella complicata has three histone deacetylases belonging to the Clr6, Hos2, and Rpd3 lineages.</title>
        <authorList>
            <person name="Nishida H."/>
            <person name="Matsumoto T."/>
            <person name="Kondo S."/>
            <person name="Hamamoto M."/>
            <person name="Yoshikawa H."/>
        </authorList>
    </citation>
    <scope>NUCLEOTIDE SEQUENCE [LARGE SCALE GENOMIC DNA]</scope>
    <source>
        <strain evidence="6 7">NRRL Y-17804</strain>
    </source>
</reference>
<feature type="region of interest" description="Disordered" evidence="5">
    <location>
        <begin position="23"/>
        <end position="95"/>
    </location>
</feature>
<dbReference type="InterPro" id="IPR036714">
    <property type="entry name" value="SDH_sf"/>
</dbReference>
<feature type="compositionally biased region" description="Basic and acidic residues" evidence="5">
    <location>
        <begin position="57"/>
        <end position="70"/>
    </location>
</feature>
<keyword evidence="3 4" id="KW-0143">Chaperone</keyword>
<comment type="subunit">
    <text evidence="4">Interacts with the flavoprotein subunit within the SDH catalytic dimer.</text>
</comment>
<dbReference type="PANTHER" id="PTHR12469">
    <property type="entry name" value="PROTEIN EMI5 HOMOLOG, MITOCHONDRIAL"/>
    <property type="match status" value="1"/>
</dbReference>
<dbReference type="AlphaFoldDB" id="A0A0E9NJ19"/>
<comment type="caution">
    <text evidence="6">The sequence shown here is derived from an EMBL/GenBank/DDBJ whole genome shotgun (WGS) entry which is preliminary data.</text>
</comment>
<evidence type="ECO:0000256" key="2">
    <source>
        <dbReference type="ARBA" id="ARBA00023128"/>
    </source>
</evidence>
<name>A0A0E9NJ19_SAICN</name>
<sequence length="326" mass="36066">MLRQNFARRLLAVRPIQATALRFNSGPSKVGTSSNSPLRTGASSEFPDDPTFKGSKKNVDQQKEPVHLREVPGSSKSPFPMAPGPDAGNVRAPPPDVKELEAKTTRVEVEAGKGLTGGDPFPLGAERQRIIEPDLDSLKPHAPVPRHGESIEQKRRRMLYQSRKRGILETELLLSTFAKKNLDTLSADELHEYDKLLDEADWDIYYWATQNPKRPVPERLQKSSVLNKIQQHTENEGREILRANKRDAGPREVVVACVRLCGAMTPYLGSSGEHVVSSRELQIRQIEGNHCLRNIYAVPAQVHLASCKASYTAGSARDASVQSAVI</sequence>
<dbReference type="PANTHER" id="PTHR12469:SF2">
    <property type="entry name" value="SUCCINATE DEHYDROGENASE ASSEMBLY FACTOR 2, MITOCHONDRIAL"/>
    <property type="match status" value="1"/>
</dbReference>
<keyword evidence="2 4" id="KW-0496">Mitochondrion</keyword>
<dbReference type="Pfam" id="PF03937">
    <property type="entry name" value="Sdh5"/>
    <property type="match status" value="1"/>
</dbReference>
<dbReference type="GO" id="GO:0006099">
    <property type="term" value="P:tricarboxylic acid cycle"/>
    <property type="evidence" value="ECO:0007669"/>
    <property type="project" value="TreeGrafter"/>
</dbReference>
<keyword evidence="7" id="KW-1185">Reference proteome</keyword>
<accession>A0A0E9NJ19</accession>
<comment type="subcellular location">
    <subcellularLocation>
        <location evidence="1 4">Mitochondrion matrix</location>
    </subcellularLocation>
</comment>
<evidence type="ECO:0000313" key="7">
    <source>
        <dbReference type="Proteomes" id="UP000033140"/>
    </source>
</evidence>
<proteinExistence type="inferred from homology"/>
<dbReference type="Gene3D" id="1.10.150.250">
    <property type="entry name" value="Flavinator of succinate dehydrogenase"/>
    <property type="match status" value="1"/>
</dbReference>
<evidence type="ECO:0000256" key="4">
    <source>
        <dbReference type="HAMAP-Rule" id="MF_03057"/>
    </source>
</evidence>
<evidence type="ECO:0000256" key="3">
    <source>
        <dbReference type="ARBA" id="ARBA00023186"/>
    </source>
</evidence>
<reference evidence="6 7" key="3">
    <citation type="journal article" date="2015" name="Genome Announc.">
        <title>Draft Genome Sequence of the Archiascomycetous Yeast Saitoella complicata.</title>
        <authorList>
            <person name="Yamauchi K."/>
            <person name="Kondo S."/>
            <person name="Hamamoto M."/>
            <person name="Takahashi Y."/>
            <person name="Ogura Y."/>
            <person name="Hayashi T."/>
            <person name="Nishida H."/>
        </authorList>
    </citation>
    <scope>NUCLEOTIDE SEQUENCE [LARGE SCALE GENOMIC DNA]</scope>
    <source>
        <strain evidence="6 7">NRRL Y-17804</strain>
    </source>
</reference>
<comment type="similarity">
    <text evidence="4">Belongs to the SDHAF2 family.</text>
</comment>
<organism evidence="6 7">
    <name type="scientific">Saitoella complicata (strain BCRC 22490 / CBS 7301 / JCM 7358 / NBRC 10748 / NRRL Y-17804)</name>
    <dbReference type="NCBI Taxonomy" id="698492"/>
    <lineage>
        <taxon>Eukaryota</taxon>
        <taxon>Fungi</taxon>
        <taxon>Dikarya</taxon>
        <taxon>Ascomycota</taxon>
        <taxon>Taphrinomycotina</taxon>
        <taxon>Taphrinomycotina incertae sedis</taxon>
        <taxon>Saitoella</taxon>
    </lineage>
</organism>
<dbReference type="InterPro" id="IPR028882">
    <property type="entry name" value="SDHAF2"/>
</dbReference>
<dbReference type="STRING" id="698492.A0A0E9NJ19"/>
<dbReference type="GO" id="GO:0005759">
    <property type="term" value="C:mitochondrial matrix"/>
    <property type="evidence" value="ECO:0007669"/>
    <property type="project" value="UniProtKB-SubCell"/>
</dbReference>
<dbReference type="GO" id="GO:0006121">
    <property type="term" value="P:mitochondrial electron transport, succinate to ubiquinone"/>
    <property type="evidence" value="ECO:0007669"/>
    <property type="project" value="UniProtKB-UniRule"/>
</dbReference>
<dbReference type="SUPFAM" id="SSF109910">
    <property type="entry name" value="YgfY-like"/>
    <property type="match status" value="1"/>
</dbReference>
<dbReference type="HAMAP" id="MF_03057">
    <property type="entry name" value="SDHAF2"/>
    <property type="match status" value="1"/>
</dbReference>
<comment type="function">
    <text evidence="4">Plays an essential role in the assembly of succinate dehydrogenase (SDH), an enzyme complex (also referred to as respiratory complex II) that is a component of both the tricarboxylic acid (TCA) cycle and the mitochondrial electron transport chain, and which couples the oxidation of succinate to fumarate with the reduction of ubiquinone (coenzyme Q) to ubiquinol. Required for flavinylation (covalent attachment of FAD) of the flavoprotein subunit of the SDH catalytic dimer.</text>
</comment>
<reference evidence="6 7" key="1">
    <citation type="journal article" date="2011" name="J. Gen. Appl. Microbiol.">
        <title>Draft genome sequencing of the enigmatic yeast Saitoella complicata.</title>
        <authorList>
            <person name="Nishida H."/>
            <person name="Hamamoto M."/>
            <person name="Sugiyama J."/>
        </authorList>
    </citation>
    <scope>NUCLEOTIDE SEQUENCE [LARGE SCALE GENOMIC DNA]</scope>
    <source>
        <strain evidence="6 7">NRRL Y-17804</strain>
    </source>
</reference>
<evidence type="ECO:0000256" key="5">
    <source>
        <dbReference type="SAM" id="MobiDB-lite"/>
    </source>
</evidence>
<evidence type="ECO:0000313" key="6">
    <source>
        <dbReference type="EMBL" id="GAO49849.1"/>
    </source>
</evidence>
<feature type="compositionally biased region" description="Polar residues" evidence="5">
    <location>
        <begin position="25"/>
        <end position="43"/>
    </location>
</feature>
<dbReference type="InterPro" id="IPR005631">
    <property type="entry name" value="SDH"/>
</dbReference>
<evidence type="ECO:0000256" key="1">
    <source>
        <dbReference type="ARBA" id="ARBA00004305"/>
    </source>
</evidence>
<gene>
    <name evidence="6" type="ORF">G7K_3986-t1</name>
</gene>
<dbReference type="FunFam" id="1.10.150.250:FF:000002">
    <property type="entry name" value="Succinate dehydrogenase assembly factor 2, mitochondrial"/>
    <property type="match status" value="1"/>
</dbReference>